<gene>
    <name evidence="4" type="ORF">FDP41_010145</name>
</gene>
<evidence type="ECO:0000313" key="4">
    <source>
        <dbReference type="EMBL" id="KAF0971539.1"/>
    </source>
</evidence>
<keyword evidence="1" id="KW-0418">Kinase</keyword>
<dbReference type="GO" id="GO:0045324">
    <property type="term" value="P:late endosome to vacuole transport"/>
    <property type="evidence" value="ECO:0007669"/>
    <property type="project" value="InterPro"/>
</dbReference>
<accession>A0A6A5BES1</accession>
<dbReference type="VEuPathDB" id="AmoebaDB:NfTy_034890"/>
<keyword evidence="1" id="KW-0808">Transferase</keyword>
<dbReference type="GO" id="GO:0034271">
    <property type="term" value="C:phosphatidylinositol 3-kinase complex, class III, type I"/>
    <property type="evidence" value="ECO:0007669"/>
    <property type="project" value="TreeGrafter"/>
</dbReference>
<name>A0A6A5BES1_NAEFO</name>
<evidence type="ECO:0000256" key="1">
    <source>
        <dbReference type="ARBA" id="ARBA00022527"/>
    </source>
</evidence>
<evidence type="ECO:0000259" key="3">
    <source>
        <dbReference type="Pfam" id="PF22956"/>
    </source>
</evidence>
<dbReference type="GeneID" id="68117360"/>
<dbReference type="RefSeq" id="XP_044556255.1">
    <property type="nucleotide sequence ID" value="XM_044700411.1"/>
</dbReference>
<dbReference type="EMBL" id="VFQX01000076">
    <property type="protein sequence ID" value="KAF0971539.1"/>
    <property type="molecule type" value="Genomic_DNA"/>
</dbReference>
<sequence>MKKLADFSSNYTKLERLIPYTCALLNDQAPLVKSKAIDTLTYILTKITAFPPSDSNLFNDYILPALKIICTDKSDLVRVTFAENLPLLAYQARRFLEMSQIINQNINNQVMIKGTYDSELNSLQDEIGSRVLELSMDQCTVVKRSLLKNITPLCIFYGRRKTNDFVLPMVITFLNSRQWRLRHAFFEQIVGISIFVGPTSLKEFILPCIMQALYDVQEFVIDQALNGLVALSSKQLGMADTSCFLLDILKPHLAQSIMIITEYSLLESITQPIARDTFDRAIKLLMEDLSASSRQPFQTLITQKLPQVSPEEVDKLETILPYLSQVATAVLSKSWENNNDGENQTNIDSGSVVQLNLPLYTFHTNRKSLY</sequence>
<dbReference type="Proteomes" id="UP000444721">
    <property type="component" value="Unassembled WGS sequence"/>
</dbReference>
<evidence type="ECO:0000313" key="5">
    <source>
        <dbReference type="Proteomes" id="UP000444721"/>
    </source>
</evidence>
<organism evidence="4 5">
    <name type="scientific">Naegleria fowleri</name>
    <name type="common">Brain eating amoeba</name>
    <dbReference type="NCBI Taxonomy" id="5763"/>
    <lineage>
        <taxon>Eukaryota</taxon>
        <taxon>Discoba</taxon>
        <taxon>Heterolobosea</taxon>
        <taxon>Tetramitia</taxon>
        <taxon>Eutetramitia</taxon>
        <taxon>Vahlkampfiidae</taxon>
        <taxon>Naegleria</taxon>
    </lineage>
</organism>
<dbReference type="InterPro" id="IPR055231">
    <property type="entry name" value="2AA_helical"/>
</dbReference>
<dbReference type="PANTHER" id="PTHR17583">
    <property type="entry name" value="PHOSPHOINOSITIDE 3-KINASE REGULATORY SUBUNIT 4"/>
    <property type="match status" value="1"/>
</dbReference>
<dbReference type="GO" id="GO:0006623">
    <property type="term" value="P:protein targeting to vacuole"/>
    <property type="evidence" value="ECO:0007669"/>
    <property type="project" value="TreeGrafter"/>
</dbReference>
<dbReference type="GO" id="GO:0005770">
    <property type="term" value="C:late endosome"/>
    <property type="evidence" value="ECO:0007669"/>
    <property type="project" value="TreeGrafter"/>
</dbReference>
<comment type="caution">
    <text evidence="4">The sequence shown here is derived from an EMBL/GenBank/DDBJ whole genome shotgun (WGS) entry which is preliminary data.</text>
</comment>
<keyword evidence="1" id="KW-0723">Serine/threonine-protein kinase</keyword>
<keyword evidence="2" id="KW-0677">Repeat</keyword>
<dbReference type="GO" id="GO:0016236">
    <property type="term" value="P:macroautophagy"/>
    <property type="evidence" value="ECO:0007669"/>
    <property type="project" value="InterPro"/>
</dbReference>
<dbReference type="AlphaFoldDB" id="A0A6A5BES1"/>
<dbReference type="InterPro" id="IPR016024">
    <property type="entry name" value="ARM-type_fold"/>
</dbReference>
<dbReference type="VEuPathDB" id="AmoebaDB:NF0093640"/>
<dbReference type="InterPro" id="IPR011989">
    <property type="entry name" value="ARM-like"/>
</dbReference>
<keyword evidence="5" id="KW-1185">Reference proteome</keyword>
<dbReference type="GO" id="GO:0004674">
    <property type="term" value="F:protein serine/threonine kinase activity"/>
    <property type="evidence" value="ECO:0007669"/>
    <property type="project" value="UniProtKB-KW"/>
</dbReference>
<dbReference type="OrthoDB" id="242910at2759"/>
<feature type="domain" description="Phosphatase 2A Regulatory Subunit A helical" evidence="3">
    <location>
        <begin position="1"/>
        <end position="236"/>
    </location>
</feature>
<dbReference type="Gene3D" id="1.25.10.10">
    <property type="entry name" value="Leucine-rich Repeat Variant"/>
    <property type="match status" value="1"/>
</dbReference>
<dbReference type="InterPro" id="IPR045162">
    <property type="entry name" value="Vps15-like"/>
</dbReference>
<dbReference type="GO" id="GO:0034272">
    <property type="term" value="C:phosphatidylinositol 3-kinase complex, class III, type II"/>
    <property type="evidence" value="ECO:0007669"/>
    <property type="project" value="TreeGrafter"/>
</dbReference>
<evidence type="ECO:0000256" key="2">
    <source>
        <dbReference type="ARBA" id="ARBA00022737"/>
    </source>
</evidence>
<dbReference type="SUPFAM" id="SSF48371">
    <property type="entry name" value="ARM repeat"/>
    <property type="match status" value="1"/>
</dbReference>
<protein>
    <recommendedName>
        <fullName evidence="3">Phosphatase 2A Regulatory Subunit A helical domain-containing protein</fullName>
    </recommendedName>
</protein>
<dbReference type="VEuPathDB" id="AmoebaDB:FDP41_010145"/>
<proteinExistence type="predicted"/>
<dbReference type="Pfam" id="PF22956">
    <property type="entry name" value="VPS15-like_hel"/>
    <property type="match status" value="1"/>
</dbReference>
<dbReference type="PANTHER" id="PTHR17583:SF0">
    <property type="entry name" value="PHOSPHOINOSITIDE 3-KINASE REGULATORY SUBUNIT 4"/>
    <property type="match status" value="1"/>
</dbReference>
<reference evidence="4 5" key="1">
    <citation type="journal article" date="2019" name="Sci. Rep.">
        <title>Nanopore sequencing improves the draft genome of the human pathogenic amoeba Naegleria fowleri.</title>
        <authorList>
            <person name="Liechti N."/>
            <person name="Schurch N."/>
            <person name="Bruggmann R."/>
            <person name="Wittwer M."/>
        </authorList>
    </citation>
    <scope>NUCLEOTIDE SEQUENCE [LARGE SCALE GENOMIC DNA]</scope>
    <source>
        <strain evidence="4 5">ATCC 30894</strain>
    </source>
</reference>
<dbReference type="GO" id="GO:0071561">
    <property type="term" value="C:nucleus-vacuole junction"/>
    <property type="evidence" value="ECO:0007669"/>
    <property type="project" value="TreeGrafter"/>
</dbReference>